<evidence type="ECO:0008006" key="7">
    <source>
        <dbReference type="Google" id="ProtNLM"/>
    </source>
</evidence>
<feature type="repeat" description="WD" evidence="4">
    <location>
        <begin position="363"/>
        <end position="396"/>
    </location>
</feature>
<dbReference type="PANTHER" id="PTHR14091:SF0">
    <property type="entry name" value="PERIODIC TRYPTOPHAN PROTEIN 1 HOMOLOG"/>
    <property type="match status" value="1"/>
</dbReference>
<evidence type="ECO:0000256" key="2">
    <source>
        <dbReference type="ARBA" id="ARBA00022574"/>
    </source>
</evidence>
<dbReference type="InterPro" id="IPR020472">
    <property type="entry name" value="WD40_PAC1"/>
</dbReference>
<dbReference type="InterPro" id="IPR001680">
    <property type="entry name" value="WD40_rpt"/>
</dbReference>
<accession>A0A899FZK0</accession>
<dbReference type="InterPro" id="IPR036322">
    <property type="entry name" value="WD40_repeat_dom_sf"/>
</dbReference>
<organism evidence="5 6">
    <name type="scientific">Pneumocystis wakefieldiae</name>
    <dbReference type="NCBI Taxonomy" id="38082"/>
    <lineage>
        <taxon>Eukaryota</taxon>
        <taxon>Fungi</taxon>
        <taxon>Dikarya</taxon>
        <taxon>Ascomycota</taxon>
        <taxon>Taphrinomycotina</taxon>
        <taxon>Pneumocystomycetes</taxon>
        <taxon>Pneumocystaceae</taxon>
        <taxon>Pneumocystis</taxon>
    </lineage>
</organism>
<keyword evidence="3" id="KW-0677">Repeat</keyword>
<gene>
    <name evidence="5" type="ORF">MERGE_001991</name>
</gene>
<dbReference type="SUPFAM" id="SSF50978">
    <property type="entry name" value="WD40 repeat-like"/>
    <property type="match status" value="1"/>
</dbReference>
<keyword evidence="1" id="KW-0597">Phosphoprotein</keyword>
<dbReference type="Proteomes" id="UP000663699">
    <property type="component" value="Chromosome 3"/>
</dbReference>
<evidence type="ECO:0000256" key="1">
    <source>
        <dbReference type="ARBA" id="ARBA00022553"/>
    </source>
</evidence>
<dbReference type="InterPro" id="IPR019775">
    <property type="entry name" value="WD40_repeat_CS"/>
</dbReference>
<dbReference type="PROSITE" id="PS50294">
    <property type="entry name" value="WD_REPEATS_REGION"/>
    <property type="match status" value="2"/>
</dbReference>
<proteinExistence type="predicted"/>
<dbReference type="PANTHER" id="PTHR14091">
    <property type="entry name" value="PERIODIC TRYPTOPHAN PROTEIN 1"/>
    <property type="match status" value="1"/>
</dbReference>
<name>A0A899FZK0_9ASCO</name>
<dbReference type="Gene3D" id="2.130.10.10">
    <property type="entry name" value="YVTN repeat-like/Quinoprotein amine dehydrogenase"/>
    <property type="match status" value="2"/>
</dbReference>
<evidence type="ECO:0000256" key="3">
    <source>
        <dbReference type="ARBA" id="ARBA00022737"/>
    </source>
</evidence>
<evidence type="ECO:0000313" key="5">
    <source>
        <dbReference type="EMBL" id="QSL64689.1"/>
    </source>
</evidence>
<dbReference type="PROSITE" id="PS00678">
    <property type="entry name" value="WD_REPEATS_1"/>
    <property type="match status" value="1"/>
</dbReference>
<dbReference type="OrthoDB" id="270624at2759"/>
<dbReference type="Pfam" id="PF00400">
    <property type="entry name" value="WD40"/>
    <property type="match status" value="3"/>
</dbReference>
<dbReference type="GO" id="GO:0005634">
    <property type="term" value="C:nucleus"/>
    <property type="evidence" value="ECO:0007669"/>
    <property type="project" value="TreeGrafter"/>
</dbReference>
<dbReference type="InterPro" id="IPR015943">
    <property type="entry name" value="WD40/YVTN_repeat-like_dom_sf"/>
</dbReference>
<sequence length="495" mass="56079">MVTLVSSVCFIPRGVAAEFPKKYVFNDDEYEKISKLVDLQVKTAKDENKKDKNQKYTAENMAEDEEMIKRYNLQDYDEESYDNQQMNIFTDIKDLVYYQDEDDPYITLKNSDEERDELRILPTDDIILATKTQDDISYLEIYVYEASEDNLYVHHDIMLPSIPLSLEWFTYNFGVNSGSSGSFAAVGTLDPDIEIWDLDIIDPFYPVAILGNSKAKKDTKKGKKINSKYHVDSVLTLSKNKICRNILASGSADTSVKIWDLESCVCTNSYVHNLDKVSYIEWHPSEATLLLSGSFDHTSMIYDLRSSAKDALKWNVKSDIESTRWDLHDFRYFYVSTSSGMVYLLDARNPSRNSDYLNPVWTLQAHDGPVSAFDINSFVEGYFVTGSTDKSIKLWNRHGKDGGPSIIISKNIDVGKVFSVKFSQSKETMFSLVAAGSQGVVRVWDTLKSKAVKNIYENIVDLSHINKTTNKNIIGPAVTKDIGDGKATLTIGIKK</sequence>
<dbReference type="SMART" id="SM00320">
    <property type="entry name" value="WD40"/>
    <property type="match status" value="4"/>
</dbReference>
<dbReference type="AlphaFoldDB" id="A0A899FZK0"/>
<evidence type="ECO:0000256" key="4">
    <source>
        <dbReference type="PROSITE-ProRule" id="PRU00221"/>
    </source>
</evidence>
<dbReference type="GO" id="GO:0006364">
    <property type="term" value="P:rRNA processing"/>
    <property type="evidence" value="ECO:0007669"/>
    <property type="project" value="InterPro"/>
</dbReference>
<evidence type="ECO:0000313" key="6">
    <source>
        <dbReference type="Proteomes" id="UP000663699"/>
    </source>
</evidence>
<keyword evidence="2 4" id="KW-0853">WD repeat</keyword>
<feature type="repeat" description="WD" evidence="4">
    <location>
        <begin position="227"/>
        <end position="263"/>
    </location>
</feature>
<dbReference type="InterPro" id="IPR044285">
    <property type="entry name" value="PWP1"/>
</dbReference>
<dbReference type="EMBL" id="CP054534">
    <property type="protein sequence ID" value="QSL64689.1"/>
    <property type="molecule type" value="Genomic_DNA"/>
</dbReference>
<keyword evidence="6" id="KW-1185">Reference proteome</keyword>
<dbReference type="PRINTS" id="PR00320">
    <property type="entry name" value="GPROTEINBRPT"/>
</dbReference>
<protein>
    <recommendedName>
        <fullName evidence="7">Anaphase-promoting complex subunit 4 WD40 domain-containing protein</fullName>
    </recommendedName>
</protein>
<dbReference type="PROSITE" id="PS50082">
    <property type="entry name" value="WD_REPEATS_2"/>
    <property type="match status" value="2"/>
</dbReference>
<reference evidence="5" key="1">
    <citation type="submission" date="2020-06" db="EMBL/GenBank/DDBJ databases">
        <title>Genomes of multiple members of Pneumocystis genus reveal paths to human pathogen Pneumocystis jirovecii.</title>
        <authorList>
            <person name="Cisse O.H."/>
            <person name="Ma L."/>
            <person name="Dekker J."/>
            <person name="Khil P."/>
            <person name="Jo J."/>
            <person name="Brenchley J."/>
            <person name="Blair R."/>
            <person name="Pahar B."/>
            <person name="Chabe M."/>
            <person name="Van Rompay K.A."/>
            <person name="Keesler R."/>
            <person name="Sukura A."/>
            <person name="Hirsch V."/>
            <person name="Kutty G."/>
            <person name="Liu Y."/>
            <person name="Peng L."/>
            <person name="Chen J."/>
            <person name="Song J."/>
            <person name="Weissenbacher-Lang C."/>
            <person name="Xu J."/>
            <person name="Upham N.S."/>
            <person name="Stajich J.E."/>
            <person name="Cuomo C.A."/>
            <person name="Cushion M.T."/>
            <person name="Kovacs J.A."/>
        </authorList>
    </citation>
    <scope>NUCLEOTIDE SEQUENCE</scope>
    <source>
        <strain evidence="5">2A</strain>
    </source>
</reference>